<dbReference type="Proteomes" id="UP001289645">
    <property type="component" value="Unassembled WGS sequence"/>
</dbReference>
<gene>
    <name evidence="1" type="ORF">OHX15_25360</name>
</gene>
<name>A0ACC6MPD8_MYCPF</name>
<dbReference type="EMBL" id="JAOXLN010000038">
    <property type="protein sequence ID" value="MDZ5088737.1"/>
    <property type="molecule type" value="Genomic_DNA"/>
</dbReference>
<sequence>MTDLLDLGLNGTTVKSVLIEYTVIMQMSDLSVIVIESPITIKSDGIASFSPDSDCEEAFDPVRRLVGKSIEHSVAEGPGGLRVGFTDGTCLHVHPDEAYEAWTVSRPDGRLFVCLPGGEIARWNASPHPHS</sequence>
<comment type="caution">
    <text evidence="1">The sequence shown here is derived from an EMBL/GenBank/DDBJ whole genome shotgun (WGS) entry which is preliminary data.</text>
</comment>
<organism evidence="1 2">
    <name type="scientific">Mycolicibacterium parafortuitum</name>
    <name type="common">Mycobacterium parafortuitum</name>
    <dbReference type="NCBI Taxonomy" id="39692"/>
    <lineage>
        <taxon>Bacteria</taxon>
        <taxon>Bacillati</taxon>
        <taxon>Actinomycetota</taxon>
        <taxon>Actinomycetes</taxon>
        <taxon>Mycobacteriales</taxon>
        <taxon>Mycobacteriaceae</taxon>
        <taxon>Mycolicibacterium</taxon>
    </lineage>
</organism>
<keyword evidence="2" id="KW-1185">Reference proteome</keyword>
<evidence type="ECO:0000313" key="1">
    <source>
        <dbReference type="EMBL" id="MDZ5088737.1"/>
    </source>
</evidence>
<accession>A0ACC6MPD8</accession>
<evidence type="ECO:0000313" key="2">
    <source>
        <dbReference type="Proteomes" id="UP001289645"/>
    </source>
</evidence>
<reference evidence="1 2" key="1">
    <citation type="journal article" date="2021" name="Chemosphere">
        <title>Bioballs carrying a syntrophic Rhodococcus and Mycolicibacterium consortium for simultaneous sorption and biodegradation of fuel oil in contaminated freshwater.</title>
        <authorList>
            <person name="Naloka K."/>
            <person name="Polrit D."/>
            <person name="Muangchinda C."/>
            <person name="Thoetkiattikul H."/>
            <person name="Pinyakong O."/>
        </authorList>
    </citation>
    <scope>NUCLEOTIDE SEQUENCE [LARGE SCALE GENOMIC DNA]</scope>
    <source>
        <strain evidence="1 2">J101</strain>
    </source>
</reference>
<proteinExistence type="predicted"/>
<protein>
    <submittedName>
        <fullName evidence="1">DUF6188 family protein</fullName>
    </submittedName>
</protein>